<comment type="similarity">
    <text evidence="3">Belongs to the histone H3 family.</text>
</comment>
<evidence type="ECO:0000256" key="9">
    <source>
        <dbReference type="SAM" id="MobiDB-lite"/>
    </source>
</evidence>
<feature type="region of interest" description="Disordered" evidence="9">
    <location>
        <begin position="1"/>
        <end position="24"/>
    </location>
</feature>
<dbReference type="GO" id="GO:0000786">
    <property type="term" value="C:nucleosome"/>
    <property type="evidence" value="ECO:0007669"/>
    <property type="project" value="UniProtKB-KW"/>
</dbReference>
<evidence type="ECO:0000256" key="2">
    <source>
        <dbReference type="ARBA" id="ARBA00004286"/>
    </source>
</evidence>
<accession>A0A0D3QMC5</accession>
<evidence type="ECO:0000256" key="6">
    <source>
        <dbReference type="ARBA" id="ARBA00023125"/>
    </source>
</evidence>
<feature type="compositionally biased region" description="Basic residues" evidence="9">
    <location>
        <begin position="1"/>
        <end position="10"/>
    </location>
</feature>
<dbReference type="Gene3D" id="1.10.20.10">
    <property type="entry name" value="Histone, subunit A"/>
    <property type="match status" value="1"/>
</dbReference>
<evidence type="ECO:0000256" key="4">
    <source>
        <dbReference type="ARBA" id="ARBA00022454"/>
    </source>
</evidence>
<keyword evidence="8" id="KW-0544">Nucleosome core</keyword>
<sequence length="134" mass="15610">MARVKQKPRHARVDQEKKKRRNKPGTVALREIRKLQKSVKLLIPYAPFVRVVREITNQLSSLVTRWTPEALISLQEAAEDCLVRMFEAGWLCALHAKRVTLMKKDIELTRRLTGIARPWWKHDTVVTSSENHCC</sequence>
<evidence type="ECO:0000256" key="3">
    <source>
        <dbReference type="ARBA" id="ARBA00010343"/>
    </source>
</evidence>
<evidence type="ECO:0000256" key="5">
    <source>
        <dbReference type="ARBA" id="ARBA00022990"/>
    </source>
</evidence>
<organism evidence="11">
    <name type="scientific">Vicia villosa</name>
    <name type="common">Hairy vetch</name>
    <dbReference type="NCBI Taxonomy" id="3911"/>
    <lineage>
        <taxon>Eukaryota</taxon>
        <taxon>Viridiplantae</taxon>
        <taxon>Streptophyta</taxon>
        <taxon>Embryophyta</taxon>
        <taxon>Tracheophyta</taxon>
        <taxon>Spermatophyta</taxon>
        <taxon>Magnoliopsida</taxon>
        <taxon>eudicotyledons</taxon>
        <taxon>Gunneridae</taxon>
        <taxon>Pentapetalae</taxon>
        <taxon>rosids</taxon>
        <taxon>fabids</taxon>
        <taxon>Fabales</taxon>
        <taxon>Fabaceae</taxon>
        <taxon>Papilionoideae</taxon>
        <taxon>50 kb inversion clade</taxon>
        <taxon>NPAAA clade</taxon>
        <taxon>Hologalegina</taxon>
        <taxon>IRL clade</taxon>
        <taxon>Fabeae</taxon>
        <taxon>Vicia</taxon>
    </lineage>
</organism>
<dbReference type="Pfam" id="PF00125">
    <property type="entry name" value="Histone"/>
    <property type="match status" value="1"/>
</dbReference>
<evidence type="ECO:0000313" key="11">
    <source>
        <dbReference type="EMBL" id="AJO61254.1"/>
    </source>
</evidence>
<reference evidence="11" key="1">
    <citation type="submission" date="2014-03" db="EMBL/GenBank/DDBJ databases">
        <title>Centromeres off the hook: investigation of centromere size and structure in Fabeae species in the context of CenH3 evolution.</title>
        <authorList>
            <person name="Neumann P."/>
            <person name="Pavlikova Z."/>
            <person name="Koblizkova A."/>
            <person name="Macas J."/>
        </authorList>
    </citation>
    <scope>NUCLEOTIDE SEQUENCE</scope>
</reference>
<evidence type="ECO:0000256" key="7">
    <source>
        <dbReference type="ARBA" id="ARBA00023242"/>
    </source>
</evidence>
<keyword evidence="7" id="KW-0539">Nucleus</keyword>
<dbReference type="InterPro" id="IPR009072">
    <property type="entry name" value="Histone-fold"/>
</dbReference>
<evidence type="ECO:0000259" key="10">
    <source>
        <dbReference type="Pfam" id="PF00125"/>
    </source>
</evidence>
<dbReference type="InterPro" id="IPR007125">
    <property type="entry name" value="H2A/H2B/H3"/>
</dbReference>
<protein>
    <submittedName>
        <fullName evidence="11">CenH3</fullName>
    </submittedName>
</protein>
<keyword evidence="4" id="KW-0158">Chromosome</keyword>
<evidence type="ECO:0000256" key="1">
    <source>
        <dbReference type="ARBA" id="ARBA00004123"/>
    </source>
</evidence>
<dbReference type="PANTHER" id="PTHR11426">
    <property type="entry name" value="HISTONE H3"/>
    <property type="match status" value="1"/>
</dbReference>
<keyword evidence="5" id="KW-0007">Acetylation</keyword>
<feature type="domain" description="Core Histone H2A/H2B/H3" evidence="10">
    <location>
        <begin position="24"/>
        <end position="112"/>
    </location>
</feature>
<dbReference type="FunFam" id="1.10.20.10:FF:000085">
    <property type="entry name" value="Histone H3.2"/>
    <property type="match status" value="1"/>
</dbReference>
<dbReference type="PRINTS" id="PR00622">
    <property type="entry name" value="HISTONEH3"/>
</dbReference>
<dbReference type="GO" id="GO:0005634">
    <property type="term" value="C:nucleus"/>
    <property type="evidence" value="ECO:0007669"/>
    <property type="project" value="UniProtKB-SubCell"/>
</dbReference>
<dbReference type="SMART" id="SM00428">
    <property type="entry name" value="H3"/>
    <property type="match status" value="1"/>
</dbReference>
<proteinExistence type="inferred from homology"/>
<dbReference type="AlphaFoldDB" id="A0A0D3QMC5"/>
<dbReference type="GO" id="GO:0046982">
    <property type="term" value="F:protein heterodimerization activity"/>
    <property type="evidence" value="ECO:0007669"/>
    <property type="project" value="InterPro"/>
</dbReference>
<dbReference type="GO" id="GO:0003677">
    <property type="term" value="F:DNA binding"/>
    <property type="evidence" value="ECO:0007669"/>
    <property type="project" value="UniProtKB-KW"/>
</dbReference>
<name>A0A0D3QMC5_VICVI</name>
<dbReference type="EMBL" id="KJ651193">
    <property type="protein sequence ID" value="AJO61254.1"/>
    <property type="molecule type" value="Genomic_DNA"/>
</dbReference>
<comment type="subcellular location">
    <subcellularLocation>
        <location evidence="2">Chromosome</location>
    </subcellularLocation>
    <subcellularLocation>
        <location evidence="1">Nucleus</location>
    </subcellularLocation>
</comment>
<evidence type="ECO:0000256" key="8">
    <source>
        <dbReference type="ARBA" id="ARBA00023269"/>
    </source>
</evidence>
<keyword evidence="6" id="KW-0238">DNA-binding</keyword>
<dbReference type="InterPro" id="IPR000164">
    <property type="entry name" value="Histone_H3/CENP-A"/>
</dbReference>
<dbReference type="SUPFAM" id="SSF47113">
    <property type="entry name" value="Histone-fold"/>
    <property type="match status" value="1"/>
</dbReference>
<dbReference type="CDD" id="cd22911">
    <property type="entry name" value="HFD_H3"/>
    <property type="match status" value="1"/>
</dbReference>
<dbReference type="GO" id="GO:0030527">
    <property type="term" value="F:structural constituent of chromatin"/>
    <property type="evidence" value="ECO:0007669"/>
    <property type="project" value="InterPro"/>
</dbReference>